<accession>A0A2D4EYA7</accession>
<protein>
    <submittedName>
        <fullName evidence="1">Uncharacterized protein</fullName>
    </submittedName>
</protein>
<reference evidence="1" key="1">
    <citation type="submission" date="2017-07" db="EMBL/GenBank/DDBJ databases">
        <authorList>
            <person name="Mikheyev A."/>
            <person name="Grau M."/>
        </authorList>
    </citation>
    <scope>NUCLEOTIDE SEQUENCE</scope>
    <source>
        <tissue evidence="1">Venom_gland</tissue>
    </source>
</reference>
<organism evidence="1">
    <name type="scientific">Micrurus corallinus</name>
    <name type="common">Brazilian coral snake</name>
    <dbReference type="NCBI Taxonomy" id="54390"/>
    <lineage>
        <taxon>Eukaryota</taxon>
        <taxon>Metazoa</taxon>
        <taxon>Chordata</taxon>
        <taxon>Craniata</taxon>
        <taxon>Vertebrata</taxon>
        <taxon>Euteleostomi</taxon>
        <taxon>Lepidosauria</taxon>
        <taxon>Squamata</taxon>
        <taxon>Bifurcata</taxon>
        <taxon>Unidentata</taxon>
        <taxon>Episquamata</taxon>
        <taxon>Toxicofera</taxon>
        <taxon>Serpentes</taxon>
        <taxon>Colubroidea</taxon>
        <taxon>Elapidae</taxon>
        <taxon>Elapinae</taxon>
        <taxon>Micrurus</taxon>
    </lineage>
</organism>
<proteinExistence type="predicted"/>
<dbReference type="AlphaFoldDB" id="A0A2D4EYA7"/>
<reference evidence="1" key="2">
    <citation type="submission" date="2017-11" db="EMBL/GenBank/DDBJ databases">
        <title>Coralsnake Venomics: Analyses of Venom Gland Transcriptomes and Proteomes of Six Brazilian Taxa.</title>
        <authorList>
            <person name="Aird S.D."/>
            <person name="Jorge da Silva N."/>
            <person name="Qiu L."/>
            <person name="Villar-Briones A."/>
            <person name="Aparecida-Saddi V."/>
            <person name="Campos-Telles M.P."/>
            <person name="Grau M."/>
            <person name="Mikheyev A.S."/>
        </authorList>
    </citation>
    <scope>NUCLEOTIDE SEQUENCE</scope>
    <source>
        <tissue evidence="1">Venom_gland</tissue>
    </source>
</reference>
<name>A0A2D4EYA7_MICCO</name>
<evidence type="ECO:0000313" key="1">
    <source>
        <dbReference type="EMBL" id="LAA40190.1"/>
    </source>
</evidence>
<dbReference type="EMBL" id="IACJ01032338">
    <property type="protein sequence ID" value="LAA40190.1"/>
    <property type="molecule type" value="Transcribed_RNA"/>
</dbReference>
<sequence length="127" mass="14765">MSSVLVTILAAQSQLVSRPVGRNWLMNCRHCYGQWIDFIYLITPMEFWEIVISQLARVCLFQLTTMFATLRLFSFLLDLFSADPMQAGWRGVAVREQPPDITSDAPWWTQRSERPLKDLDLATWPEL</sequence>